<dbReference type="Proteomes" id="UP001285441">
    <property type="component" value="Unassembled WGS sequence"/>
</dbReference>
<protein>
    <recommendedName>
        <fullName evidence="5">GPI anchored protein</fullName>
    </recommendedName>
</protein>
<keyword evidence="4" id="KW-1185">Reference proteome</keyword>
<comment type="caution">
    <text evidence="3">The sequence shown here is derived from an EMBL/GenBank/DDBJ whole genome shotgun (WGS) entry which is preliminary data.</text>
</comment>
<gene>
    <name evidence="3" type="ORF">B0H63DRAFT_312080</name>
</gene>
<sequence length="445" mass="44897">MHILPLSLWLLITAQIEARETQQQQLLPTAIRKMSPDQGAKFFHEYCAFPDLDRFTPAAQEPLAVAARSVFEEDDARRLAANASAEIRYRPPFAPHLDAAEEGDEEEGQRTRAGRWELFRRAAEALALLERRQWACPTGTASCANIGRPNSCCQTGETCMKVTDTGLGDVGCCPAGTACSGGVSVCGSGSTACASEIGGGCCIPGFVCAGVGCVQSSSSSVPAPTPTGVTTITSTSTSVIAGPAPSTVVVTVVVTITPSQAPPATSTTTKVVSISPSTSPSTPVTTTTSTDSDAGAPFRPTSSSPTASGTNTYCPTGFYPCLATAGGGCCQTGRDCQTTSCPPIALTTIINGNGITVVVPASGVPAATTTSCAGGWFLCGSDAGPLPGCCPSGYSCGTASCSSVATAGTATVAKALPGSRAAADRRPAAGTVLLGLLLAVCWISS</sequence>
<keyword evidence="2" id="KW-0732">Signal</keyword>
<dbReference type="EMBL" id="JAULSW010000009">
    <property type="protein sequence ID" value="KAK3370249.1"/>
    <property type="molecule type" value="Genomic_DNA"/>
</dbReference>
<proteinExistence type="predicted"/>
<organism evidence="3 4">
    <name type="scientific">Podospora didyma</name>
    <dbReference type="NCBI Taxonomy" id="330526"/>
    <lineage>
        <taxon>Eukaryota</taxon>
        <taxon>Fungi</taxon>
        <taxon>Dikarya</taxon>
        <taxon>Ascomycota</taxon>
        <taxon>Pezizomycotina</taxon>
        <taxon>Sordariomycetes</taxon>
        <taxon>Sordariomycetidae</taxon>
        <taxon>Sordariales</taxon>
        <taxon>Podosporaceae</taxon>
        <taxon>Podospora</taxon>
    </lineage>
</organism>
<dbReference type="PANTHER" id="PTHR39599">
    <property type="entry name" value="GPI-ANCHORED PROTEIN (EUROFUNG)-RELATED-RELATED"/>
    <property type="match status" value="1"/>
</dbReference>
<feature type="chain" id="PRO_5042102287" description="GPI anchored protein" evidence="2">
    <location>
        <begin position="19"/>
        <end position="445"/>
    </location>
</feature>
<reference evidence="3" key="2">
    <citation type="submission" date="2023-06" db="EMBL/GenBank/DDBJ databases">
        <authorList>
            <consortium name="Lawrence Berkeley National Laboratory"/>
            <person name="Haridas S."/>
            <person name="Hensen N."/>
            <person name="Bonometti L."/>
            <person name="Westerberg I."/>
            <person name="Brannstrom I.O."/>
            <person name="Guillou S."/>
            <person name="Cros-Aarteil S."/>
            <person name="Calhoun S."/>
            <person name="Kuo A."/>
            <person name="Mondo S."/>
            <person name="Pangilinan J."/>
            <person name="Riley R."/>
            <person name="LaButti K."/>
            <person name="Andreopoulos B."/>
            <person name="Lipzen A."/>
            <person name="Chen C."/>
            <person name="Yanf M."/>
            <person name="Daum C."/>
            <person name="Ng V."/>
            <person name="Clum A."/>
            <person name="Steindorff A."/>
            <person name="Ohm R."/>
            <person name="Martin F."/>
            <person name="Silar P."/>
            <person name="Natvig D."/>
            <person name="Lalanne C."/>
            <person name="Gautier V."/>
            <person name="Ament-velasquez S.L."/>
            <person name="Kruys A."/>
            <person name="Hutchinson M.I."/>
            <person name="Powell A.J."/>
            <person name="Barry K."/>
            <person name="Miller A.N."/>
            <person name="Grigoriev I.V."/>
            <person name="Debuchy R."/>
            <person name="Gladieux P."/>
            <person name="Thoren M.H."/>
            <person name="Johannesson H."/>
        </authorList>
    </citation>
    <scope>NUCLEOTIDE SEQUENCE</scope>
    <source>
        <strain evidence="3">CBS 232.78</strain>
    </source>
</reference>
<accession>A0AAE0K5F3</accession>
<evidence type="ECO:0000313" key="4">
    <source>
        <dbReference type="Proteomes" id="UP001285441"/>
    </source>
</evidence>
<dbReference type="PANTHER" id="PTHR39599:SF2">
    <property type="entry name" value="ANCHORED PROTEIN, PUTATIVE (AFU_ORTHOLOGUE AFUA_1G09650)-RELATED"/>
    <property type="match status" value="1"/>
</dbReference>
<feature type="compositionally biased region" description="Low complexity" evidence="1">
    <location>
        <begin position="259"/>
        <end position="290"/>
    </location>
</feature>
<evidence type="ECO:0000256" key="2">
    <source>
        <dbReference type="SAM" id="SignalP"/>
    </source>
</evidence>
<evidence type="ECO:0000256" key="1">
    <source>
        <dbReference type="SAM" id="MobiDB-lite"/>
    </source>
</evidence>
<evidence type="ECO:0000313" key="3">
    <source>
        <dbReference type="EMBL" id="KAK3370249.1"/>
    </source>
</evidence>
<reference evidence="3" key="1">
    <citation type="journal article" date="2023" name="Mol. Phylogenet. Evol.">
        <title>Genome-scale phylogeny and comparative genomics of the fungal order Sordariales.</title>
        <authorList>
            <person name="Hensen N."/>
            <person name="Bonometti L."/>
            <person name="Westerberg I."/>
            <person name="Brannstrom I.O."/>
            <person name="Guillou S."/>
            <person name="Cros-Aarteil S."/>
            <person name="Calhoun S."/>
            <person name="Haridas S."/>
            <person name="Kuo A."/>
            <person name="Mondo S."/>
            <person name="Pangilinan J."/>
            <person name="Riley R."/>
            <person name="LaButti K."/>
            <person name="Andreopoulos B."/>
            <person name="Lipzen A."/>
            <person name="Chen C."/>
            <person name="Yan M."/>
            <person name="Daum C."/>
            <person name="Ng V."/>
            <person name="Clum A."/>
            <person name="Steindorff A."/>
            <person name="Ohm R.A."/>
            <person name="Martin F."/>
            <person name="Silar P."/>
            <person name="Natvig D.O."/>
            <person name="Lalanne C."/>
            <person name="Gautier V."/>
            <person name="Ament-Velasquez S.L."/>
            <person name="Kruys A."/>
            <person name="Hutchinson M.I."/>
            <person name="Powell A.J."/>
            <person name="Barry K."/>
            <person name="Miller A.N."/>
            <person name="Grigoriev I.V."/>
            <person name="Debuchy R."/>
            <person name="Gladieux P."/>
            <person name="Hiltunen Thoren M."/>
            <person name="Johannesson H."/>
        </authorList>
    </citation>
    <scope>NUCLEOTIDE SEQUENCE</scope>
    <source>
        <strain evidence="3">CBS 232.78</strain>
    </source>
</reference>
<feature type="region of interest" description="Disordered" evidence="1">
    <location>
        <begin position="259"/>
        <end position="307"/>
    </location>
</feature>
<evidence type="ECO:0008006" key="5">
    <source>
        <dbReference type="Google" id="ProtNLM"/>
    </source>
</evidence>
<dbReference type="AlphaFoldDB" id="A0AAE0K5F3"/>
<name>A0AAE0K5F3_9PEZI</name>
<feature type="signal peptide" evidence="2">
    <location>
        <begin position="1"/>
        <end position="18"/>
    </location>
</feature>